<dbReference type="GO" id="GO:0016787">
    <property type="term" value="F:hydrolase activity"/>
    <property type="evidence" value="ECO:0007669"/>
    <property type="project" value="UniProtKB-UniRule"/>
</dbReference>
<comment type="catalytic activity">
    <reaction evidence="7">
        <text>Couples ATP hydrolysis with the unwinding of duplex DNA by translocating in the 3'-5' direction.</text>
        <dbReference type="EC" id="5.6.2.4"/>
    </reaction>
</comment>
<evidence type="ECO:0000313" key="14">
    <source>
        <dbReference type="EMBL" id="QQB13357.1"/>
    </source>
</evidence>
<dbReference type="PANTHER" id="PTHR11070">
    <property type="entry name" value="UVRD / RECB / PCRA DNA HELICASE FAMILY MEMBER"/>
    <property type="match status" value="1"/>
</dbReference>
<dbReference type="InterPro" id="IPR014017">
    <property type="entry name" value="DNA_helicase_UvrD-like_C"/>
</dbReference>
<dbReference type="PROSITE" id="PS51198">
    <property type="entry name" value="UVRD_HELICASE_ATP_BIND"/>
    <property type="match status" value="1"/>
</dbReference>
<dbReference type="Gene3D" id="1.10.10.160">
    <property type="match status" value="1"/>
</dbReference>
<feature type="domain" description="UvrD-like helicase C-terminal" evidence="13">
    <location>
        <begin position="291"/>
        <end position="535"/>
    </location>
</feature>
<dbReference type="EMBL" id="CP065989">
    <property type="protein sequence ID" value="QQB13357.1"/>
    <property type="molecule type" value="Genomic_DNA"/>
</dbReference>
<dbReference type="Pfam" id="PF13361">
    <property type="entry name" value="UvrD_C"/>
    <property type="match status" value="2"/>
</dbReference>
<dbReference type="EC" id="5.6.2.4" evidence="8"/>
<evidence type="ECO:0000256" key="2">
    <source>
        <dbReference type="ARBA" id="ARBA00022741"/>
    </source>
</evidence>
<sequence>MNARAADLLAALDDEQRAVATHFSSPVIVLAGAGTGKTRAMTHRIAYGIATEVFPANHVLALTFTAKAAGEMRARLRSLGVPAVQARTFHSAALRQLRFFWDRFATGDFPRIIENKAGVLGSVMQELGHEVSRELARDVAAEIEFAAASLLGVADYATKAQARDLPGDLSVEDMVRIAEAYSEAKTRGRLLDFDDVLLVLTGVLAEYPAIAAEVREQYRHFVVDEFQDVSPLQFDLLSRWLGPRDNLCVVGDPAQTIYSFAGADASLLEALPSQLAAPETIRLVRNYRSTKAIVATANSLLRHTSRTALTLRTDNAEGTQPRMTEYPTDDAESLGVARAIAAEVKAGRRPRDIAVLFRTNGQSPAYEQALTAAGIPYVLRGGERFFARKEVKESILMLRAARAAAGARPLPEIVAEVLVSAGYTRTPPPAGASRQRWESLKAIVDLAETHQAGSALPVPLEDFLADLADRAEHQFAPDIEGVTLASFHAAKGLEWDSVHLVGLSEGLMPISYAQTPRAIAEERRLFYVALTRAGRDLSLSWSLARHESKQKPRQASRFLGELGRLEEAPGQARRPATTVRTNRCGTCGKVLVSQVERALGRCAHCPADVDLELLDALRRWRARVGLEQGLPPYLVLTDASLSAIAELHPRDLPGLARMPGVGATKLELYGESLLRLLVD</sequence>
<evidence type="ECO:0000256" key="3">
    <source>
        <dbReference type="ARBA" id="ARBA00022801"/>
    </source>
</evidence>
<dbReference type="Gene3D" id="1.10.150.80">
    <property type="entry name" value="HRDC domain"/>
    <property type="match status" value="1"/>
</dbReference>
<feature type="domain" description="UvrD-like helicase ATP-binding" evidence="12">
    <location>
        <begin position="10"/>
        <end position="290"/>
    </location>
</feature>
<dbReference type="GO" id="GO:0000725">
    <property type="term" value="P:recombinational repair"/>
    <property type="evidence" value="ECO:0007669"/>
    <property type="project" value="TreeGrafter"/>
</dbReference>
<protein>
    <recommendedName>
        <fullName evidence="8">DNA 3'-5' helicase</fullName>
        <ecNumber evidence="8">5.6.2.4</ecNumber>
    </recommendedName>
</protein>
<dbReference type="Proteomes" id="UP000595374">
    <property type="component" value="Chromosome"/>
</dbReference>
<dbReference type="PROSITE" id="PS50967">
    <property type="entry name" value="HRDC"/>
    <property type="match status" value="1"/>
</dbReference>
<gene>
    <name evidence="14" type="ORF">I6H47_10940</name>
</gene>
<evidence type="ECO:0000313" key="15">
    <source>
        <dbReference type="Proteomes" id="UP000595374"/>
    </source>
</evidence>
<evidence type="ECO:0000256" key="7">
    <source>
        <dbReference type="ARBA" id="ARBA00034617"/>
    </source>
</evidence>
<dbReference type="GO" id="GO:0033202">
    <property type="term" value="C:DNA helicase complex"/>
    <property type="evidence" value="ECO:0007669"/>
    <property type="project" value="TreeGrafter"/>
</dbReference>
<keyword evidence="3 10" id="KW-0378">Hydrolase</keyword>
<evidence type="ECO:0000256" key="10">
    <source>
        <dbReference type="PROSITE-ProRule" id="PRU00560"/>
    </source>
</evidence>
<keyword evidence="4 10" id="KW-0347">Helicase</keyword>
<evidence type="ECO:0000259" key="11">
    <source>
        <dbReference type="PROSITE" id="PS50967"/>
    </source>
</evidence>
<dbReference type="CDD" id="cd17932">
    <property type="entry name" value="DEXQc_UvrD"/>
    <property type="match status" value="1"/>
</dbReference>
<comment type="catalytic activity">
    <reaction evidence="9">
        <text>ATP + H2O = ADP + phosphate + H(+)</text>
        <dbReference type="Rhea" id="RHEA:13065"/>
        <dbReference type="ChEBI" id="CHEBI:15377"/>
        <dbReference type="ChEBI" id="CHEBI:15378"/>
        <dbReference type="ChEBI" id="CHEBI:30616"/>
        <dbReference type="ChEBI" id="CHEBI:43474"/>
        <dbReference type="ChEBI" id="CHEBI:456216"/>
        <dbReference type="EC" id="5.6.2.4"/>
    </reaction>
</comment>
<evidence type="ECO:0000256" key="8">
    <source>
        <dbReference type="ARBA" id="ARBA00034808"/>
    </source>
</evidence>
<dbReference type="InterPro" id="IPR027417">
    <property type="entry name" value="P-loop_NTPase"/>
</dbReference>
<dbReference type="InterPro" id="IPR014016">
    <property type="entry name" value="UvrD-like_ATP-bd"/>
</dbReference>
<dbReference type="InterPro" id="IPR044876">
    <property type="entry name" value="HRDC_dom_sf"/>
</dbReference>
<dbReference type="Pfam" id="PF00580">
    <property type="entry name" value="UvrD-helicase"/>
    <property type="match status" value="1"/>
</dbReference>
<name>A0A7T4DHF4_9MICO</name>
<dbReference type="InterPro" id="IPR013986">
    <property type="entry name" value="DExx_box_DNA_helicase_dom_sf"/>
</dbReference>
<dbReference type="SUPFAM" id="SSF47819">
    <property type="entry name" value="HRDC-like"/>
    <property type="match status" value="1"/>
</dbReference>
<evidence type="ECO:0000256" key="6">
    <source>
        <dbReference type="ARBA" id="ARBA00023235"/>
    </source>
</evidence>
<dbReference type="Gene3D" id="3.40.50.300">
    <property type="entry name" value="P-loop containing nucleotide triphosphate hydrolases"/>
    <property type="match status" value="3"/>
</dbReference>
<proteinExistence type="inferred from homology"/>
<dbReference type="PROSITE" id="PS51217">
    <property type="entry name" value="UVRD_HELICASE_CTER"/>
    <property type="match status" value="1"/>
</dbReference>
<dbReference type="InterPro" id="IPR002121">
    <property type="entry name" value="HRDC_dom"/>
</dbReference>
<keyword evidence="2 10" id="KW-0547">Nucleotide-binding</keyword>
<feature type="binding site" evidence="10">
    <location>
        <begin position="31"/>
        <end position="38"/>
    </location>
    <ligand>
        <name>ATP</name>
        <dbReference type="ChEBI" id="CHEBI:30616"/>
    </ligand>
</feature>
<dbReference type="GO" id="GO:0043138">
    <property type="term" value="F:3'-5' DNA helicase activity"/>
    <property type="evidence" value="ECO:0007669"/>
    <property type="project" value="UniProtKB-EC"/>
</dbReference>
<evidence type="ECO:0000259" key="13">
    <source>
        <dbReference type="PROSITE" id="PS51217"/>
    </source>
</evidence>
<dbReference type="SMART" id="SM00341">
    <property type="entry name" value="HRDC"/>
    <property type="match status" value="1"/>
</dbReference>
<keyword evidence="6" id="KW-0413">Isomerase</keyword>
<feature type="domain" description="HRDC" evidence="11">
    <location>
        <begin position="607"/>
        <end position="679"/>
    </location>
</feature>
<dbReference type="Gene3D" id="1.10.486.10">
    <property type="entry name" value="PCRA, domain 4"/>
    <property type="match status" value="2"/>
</dbReference>
<dbReference type="AlphaFoldDB" id="A0A7T4DHF4"/>
<reference evidence="14 15" key="1">
    <citation type="submission" date="2020-12" db="EMBL/GenBank/DDBJ databases">
        <title>FDA dAtabase for Regulatory Grade micrObial Sequences (FDA-ARGOS): Supporting development and validation of Infectious Disease Dx tests.</title>
        <authorList>
            <person name="Sproer C."/>
            <person name="Gronow S."/>
            <person name="Severitt S."/>
            <person name="Schroder I."/>
            <person name="Tallon L."/>
            <person name="Sadzewicz L."/>
            <person name="Zhao X."/>
            <person name="Boylan J."/>
            <person name="Ott S."/>
            <person name="Bowen H."/>
            <person name="Vavikolanu K."/>
            <person name="Mehta A."/>
            <person name="Aluvathingal J."/>
            <person name="Nadendla S."/>
            <person name="Lowell S."/>
            <person name="Myers T."/>
            <person name="Yan Y."/>
            <person name="Sichtig H."/>
        </authorList>
    </citation>
    <scope>NUCLEOTIDE SEQUENCE [LARGE SCALE GENOMIC DNA]</scope>
    <source>
        <strain evidence="14 15">FDAARGOS_990</strain>
    </source>
</reference>
<evidence type="ECO:0000256" key="4">
    <source>
        <dbReference type="ARBA" id="ARBA00022806"/>
    </source>
</evidence>
<dbReference type="Pfam" id="PF00570">
    <property type="entry name" value="HRDC"/>
    <property type="match status" value="1"/>
</dbReference>
<evidence type="ECO:0000256" key="1">
    <source>
        <dbReference type="ARBA" id="ARBA00009922"/>
    </source>
</evidence>
<dbReference type="GO" id="GO:0005524">
    <property type="term" value="F:ATP binding"/>
    <property type="evidence" value="ECO:0007669"/>
    <property type="project" value="UniProtKB-UniRule"/>
</dbReference>
<evidence type="ECO:0000256" key="9">
    <source>
        <dbReference type="ARBA" id="ARBA00048988"/>
    </source>
</evidence>
<accession>A0A7T4DHF4</accession>
<evidence type="ECO:0000259" key="12">
    <source>
        <dbReference type="PROSITE" id="PS51198"/>
    </source>
</evidence>
<evidence type="ECO:0000256" key="5">
    <source>
        <dbReference type="ARBA" id="ARBA00022840"/>
    </source>
</evidence>
<dbReference type="RefSeq" id="WP_198498567.1">
    <property type="nucleotide sequence ID" value="NZ_CP065989.1"/>
</dbReference>
<comment type="similarity">
    <text evidence="1">Belongs to the helicase family. UvrD subfamily.</text>
</comment>
<dbReference type="InterPro" id="IPR010997">
    <property type="entry name" value="HRDC-like_sf"/>
</dbReference>
<dbReference type="GO" id="GO:0005829">
    <property type="term" value="C:cytosol"/>
    <property type="evidence" value="ECO:0007669"/>
    <property type="project" value="TreeGrafter"/>
</dbReference>
<dbReference type="InterPro" id="IPR000212">
    <property type="entry name" value="DNA_helicase_UvrD/REP"/>
</dbReference>
<organism evidence="14 15">
    <name type="scientific">Brevibacterium casei</name>
    <dbReference type="NCBI Taxonomy" id="33889"/>
    <lineage>
        <taxon>Bacteria</taxon>
        <taxon>Bacillati</taxon>
        <taxon>Actinomycetota</taxon>
        <taxon>Actinomycetes</taxon>
        <taxon>Micrococcales</taxon>
        <taxon>Brevibacteriaceae</taxon>
        <taxon>Brevibacterium</taxon>
    </lineage>
</organism>
<dbReference type="SUPFAM" id="SSF52540">
    <property type="entry name" value="P-loop containing nucleoside triphosphate hydrolases"/>
    <property type="match status" value="1"/>
</dbReference>
<keyword evidence="5 10" id="KW-0067">ATP-binding</keyword>
<dbReference type="PANTHER" id="PTHR11070:SF69">
    <property type="entry name" value="ATP-DEPENDENT DNA HELICASE UVRD2"/>
    <property type="match status" value="1"/>
</dbReference>
<dbReference type="GO" id="GO:0003677">
    <property type="term" value="F:DNA binding"/>
    <property type="evidence" value="ECO:0007669"/>
    <property type="project" value="InterPro"/>
</dbReference>